<dbReference type="EMBL" id="CCSB01000001">
    <property type="protein sequence ID" value="CDZ76105.1"/>
    <property type="molecule type" value="Genomic_DNA"/>
</dbReference>
<sequence length="191" mass="21859">MTLAIIKERIFQGIERPAKRFLASNHPDVPMEVEYYAGANYEQFFENFLITTVGDDEERQQVLINELNQGAEKFAQKVISVLYTQWGDNNLPRAIKKIANYSEQYPQVSGLLMGFFKQHVASVDVVDSFGESAFVKILKSNKPQLKSLLFLANQGAKHCTLPSKMQDSLIINNHDIYEQAELNTERWIRSV</sequence>
<dbReference type="RefSeq" id="WP_043872710.1">
    <property type="nucleotide sequence ID" value="NZ_CCVW01000001.1"/>
</dbReference>
<dbReference type="AlphaFoldDB" id="A0A078KP02"/>
<name>A0A078KP02_9GAMM</name>
<reference evidence="1 2" key="1">
    <citation type="submission" date="2014-06" db="EMBL/GenBank/DDBJ databases">
        <authorList>
            <person name="Urmite Genomes Urmite Genomes"/>
        </authorList>
    </citation>
    <scope>NUCLEOTIDE SEQUENCE [LARGE SCALE GENOMIC DNA]</scope>
</reference>
<organism evidence="1 2">
    <name type="scientific">Legionella massiliensis</name>
    <dbReference type="NCBI Taxonomy" id="1034943"/>
    <lineage>
        <taxon>Bacteria</taxon>
        <taxon>Pseudomonadati</taxon>
        <taxon>Pseudomonadota</taxon>
        <taxon>Gammaproteobacteria</taxon>
        <taxon>Legionellales</taxon>
        <taxon>Legionellaceae</taxon>
        <taxon>Legionella</taxon>
    </lineage>
</organism>
<proteinExistence type="predicted"/>
<dbReference type="Proteomes" id="UP000044071">
    <property type="component" value="Unassembled WGS sequence"/>
</dbReference>
<evidence type="ECO:0000313" key="2">
    <source>
        <dbReference type="Proteomes" id="UP000044071"/>
    </source>
</evidence>
<evidence type="ECO:0000313" key="1">
    <source>
        <dbReference type="EMBL" id="CDZ76105.1"/>
    </source>
</evidence>
<accession>A0A078KP02</accession>
<dbReference type="eggNOG" id="ENOG50311FQ">
    <property type="taxonomic scope" value="Bacteria"/>
</dbReference>
<keyword evidence="2" id="KW-1185">Reference proteome</keyword>
<dbReference type="STRING" id="1034943.BN59_00369"/>
<protein>
    <submittedName>
        <fullName evidence="1">Uncharacterized protein</fullName>
    </submittedName>
</protein>
<dbReference type="OrthoDB" id="5642458at2"/>
<gene>
    <name evidence="1" type="ORF">BN59_00369</name>
</gene>